<reference evidence="1" key="1">
    <citation type="journal article" date="2014" name="Front. Microbiol.">
        <title>High frequency of phylogenetically diverse reductive dehalogenase-homologous genes in deep subseafloor sedimentary metagenomes.</title>
        <authorList>
            <person name="Kawai M."/>
            <person name="Futagami T."/>
            <person name="Toyoda A."/>
            <person name="Takaki Y."/>
            <person name="Nishi S."/>
            <person name="Hori S."/>
            <person name="Arai W."/>
            <person name="Tsubouchi T."/>
            <person name="Morono Y."/>
            <person name="Uchiyama I."/>
            <person name="Ito T."/>
            <person name="Fujiyama A."/>
            <person name="Inagaki F."/>
            <person name="Takami H."/>
        </authorList>
    </citation>
    <scope>NUCLEOTIDE SEQUENCE</scope>
    <source>
        <strain evidence="1">Expedition CK06-06</strain>
    </source>
</reference>
<dbReference type="EMBL" id="BARS01000465">
    <property type="protein sequence ID" value="GAF77752.1"/>
    <property type="molecule type" value="Genomic_DNA"/>
</dbReference>
<name>X0SPE2_9ZZZZ</name>
<dbReference type="AlphaFoldDB" id="X0SPE2"/>
<organism evidence="1">
    <name type="scientific">marine sediment metagenome</name>
    <dbReference type="NCBI Taxonomy" id="412755"/>
    <lineage>
        <taxon>unclassified sequences</taxon>
        <taxon>metagenomes</taxon>
        <taxon>ecological metagenomes</taxon>
    </lineage>
</organism>
<proteinExistence type="predicted"/>
<protein>
    <submittedName>
        <fullName evidence="1">Uncharacterized protein</fullName>
    </submittedName>
</protein>
<gene>
    <name evidence="1" type="ORF">S01H1_01131</name>
</gene>
<evidence type="ECO:0000313" key="1">
    <source>
        <dbReference type="EMBL" id="GAF77752.1"/>
    </source>
</evidence>
<comment type="caution">
    <text evidence="1">The sequence shown here is derived from an EMBL/GenBank/DDBJ whole genome shotgun (WGS) entry which is preliminary data.</text>
</comment>
<sequence>MAKKLELKTKPNKIGKTIQDTLLKGKLCLFMERGLTVDDAAKLVGVTKYKLSTLRSDPEFEDFIEACTLKCESDNLGNIKEAGDMGQWQASSWILERLYPDKYGKKDTIRHEYELKLNSFMQLVFGVINSLDPLVRSSVYAKLKDIDVDMEVINMKQAKELTYEVEKTA</sequence>
<accession>X0SPE2</accession>